<protein>
    <submittedName>
        <fullName evidence="3">Methyltransferase domain-containing protein</fullName>
    </submittedName>
</protein>
<evidence type="ECO:0000313" key="4">
    <source>
        <dbReference type="Proteomes" id="UP000298460"/>
    </source>
</evidence>
<dbReference type="InterPro" id="IPR013216">
    <property type="entry name" value="Methyltransf_11"/>
</dbReference>
<keyword evidence="4" id="KW-1185">Reference proteome</keyword>
<evidence type="ECO:0000259" key="1">
    <source>
        <dbReference type="Pfam" id="PF00534"/>
    </source>
</evidence>
<dbReference type="RefSeq" id="WP_135544907.1">
    <property type="nucleotide sequence ID" value="NZ_SPQQ01000001.1"/>
</dbReference>
<organism evidence="3 4">
    <name type="scientific">Desulfosporosinus fructosivorans</name>
    <dbReference type="NCBI Taxonomy" id="2018669"/>
    <lineage>
        <taxon>Bacteria</taxon>
        <taxon>Bacillati</taxon>
        <taxon>Bacillota</taxon>
        <taxon>Clostridia</taxon>
        <taxon>Eubacteriales</taxon>
        <taxon>Desulfitobacteriaceae</taxon>
        <taxon>Desulfosporosinus</taxon>
    </lineage>
</organism>
<dbReference type="Gene3D" id="3.40.50.150">
    <property type="entry name" value="Vaccinia Virus protein VP39"/>
    <property type="match status" value="1"/>
</dbReference>
<evidence type="ECO:0000259" key="2">
    <source>
        <dbReference type="Pfam" id="PF08241"/>
    </source>
</evidence>
<dbReference type="InterPro" id="IPR029063">
    <property type="entry name" value="SAM-dependent_MTases_sf"/>
</dbReference>
<dbReference type="PANTHER" id="PTHR12526:SF630">
    <property type="entry name" value="GLYCOSYLTRANSFERASE"/>
    <property type="match status" value="1"/>
</dbReference>
<feature type="domain" description="Methyltransferase type 11" evidence="2">
    <location>
        <begin position="611"/>
        <end position="706"/>
    </location>
</feature>
<dbReference type="Pfam" id="PF00534">
    <property type="entry name" value="Glycos_transf_1"/>
    <property type="match status" value="1"/>
</dbReference>
<dbReference type="Proteomes" id="UP000298460">
    <property type="component" value="Unassembled WGS sequence"/>
</dbReference>
<keyword evidence="3" id="KW-0489">Methyltransferase</keyword>
<evidence type="ECO:0000313" key="3">
    <source>
        <dbReference type="EMBL" id="TGE39972.1"/>
    </source>
</evidence>
<dbReference type="OrthoDB" id="9757640at2"/>
<dbReference type="GO" id="GO:0032259">
    <property type="term" value="P:methylation"/>
    <property type="evidence" value="ECO:0007669"/>
    <property type="project" value="UniProtKB-KW"/>
</dbReference>
<dbReference type="Pfam" id="PF13432">
    <property type="entry name" value="TPR_16"/>
    <property type="match status" value="1"/>
</dbReference>
<dbReference type="EMBL" id="SPQQ01000001">
    <property type="protein sequence ID" value="TGE39972.1"/>
    <property type="molecule type" value="Genomic_DNA"/>
</dbReference>
<dbReference type="SMART" id="SM00028">
    <property type="entry name" value="TPR"/>
    <property type="match status" value="2"/>
</dbReference>
<reference evidence="3 4" key="1">
    <citation type="submission" date="2019-03" db="EMBL/GenBank/DDBJ databases">
        <title>Draft Genome Sequence of Desulfosporosinus fructosivorans Strain 63.6F, Isolated from Marine Sediment in the Baltic Sea.</title>
        <authorList>
            <person name="Hausmann B."/>
            <person name="Vandieken V."/>
            <person name="Pjevac P."/>
            <person name="Schreck K."/>
            <person name="Herbold C.W."/>
            <person name="Loy A."/>
        </authorList>
    </citation>
    <scope>NUCLEOTIDE SEQUENCE [LARGE SCALE GENOMIC DNA]</scope>
    <source>
        <strain evidence="3 4">63.6F</strain>
    </source>
</reference>
<dbReference type="Gene3D" id="3.40.50.2000">
    <property type="entry name" value="Glycogen Phosphorylase B"/>
    <property type="match status" value="2"/>
</dbReference>
<proteinExistence type="predicted"/>
<dbReference type="SUPFAM" id="SSF53335">
    <property type="entry name" value="S-adenosyl-L-methionine-dependent methyltransferases"/>
    <property type="match status" value="1"/>
</dbReference>
<dbReference type="SUPFAM" id="SSF48452">
    <property type="entry name" value="TPR-like"/>
    <property type="match status" value="1"/>
</dbReference>
<comment type="caution">
    <text evidence="3">The sequence shown here is derived from an EMBL/GenBank/DDBJ whole genome shotgun (WGS) entry which is preliminary data.</text>
</comment>
<dbReference type="InterPro" id="IPR011990">
    <property type="entry name" value="TPR-like_helical_dom_sf"/>
</dbReference>
<dbReference type="InterPro" id="IPR001296">
    <property type="entry name" value="Glyco_trans_1"/>
</dbReference>
<sequence>MSNNCQQYSAIKENIQKLIEQGKTEAAEAILCEYEGINPEDADIYSLRASILLSESKVDEAIALLDSVVGKYPFNFDLLYNLGFITEQSGRNQEALKWYREAQSLSKPEHETLLAEALIRLGNNATHFKAGNQKKLAVFVKQGLDSFLGDIIKSLSSEYVIKKIIVTNTKQVDEGMEWADICWFEWCDELIVHGSKSPLAATKYIICRLHRYEVFTIYPSQVSWHNVNKLIVVTSHLVQLLKMSIPDICERVTVVTVNNGVNLEEFPFCERKSGFNIAYIGYLHLRKNPILLLQIMKMLVNLNPLYKLHVAGVFQDDLTRIYWNYQVQELELQKNILFDGWQDDVGEWLKDKEYVISTSIHESFGYGIAEAMARGIKPIIHNFPYAKEIWHEQYLFNTAQEAIEMITADSYQSEMYRQYIEENYSLTRQIDAIKEILGHVGSNSRTMNNLDTVISATQDFFLHSPQELMEYDWKKAKIQIGKRERMQGGKELFEYILINSKKKNLILTGIIYSHSTKEWSFPNIVDASLYLEKIRYFAEQMLNYKDIVYNNNIAGFVFDRALAQDIQHNQLAYLWERAIPATQFMPLIGYYQIANRYRFIKRYLNPKDVVLDAAAGYGYGTAFLSDYCKRIYGLDIALDNIKFANNSFVRDNLSFMEGNVTSLPFPEDLFDTYISFETIEHLLDSDVSLYLEEVLKVIKPNGLFIVSTPNREMRMHINNPYHIREYTFVEINNILSVFFRNIEYHSVVGLEVREGIDKRASNIIAICHNRIEGT</sequence>
<accession>A0A4Z0R9Y6</accession>
<feature type="domain" description="Glycosyl transferase family 1" evidence="1">
    <location>
        <begin position="276"/>
        <end position="393"/>
    </location>
</feature>
<dbReference type="InterPro" id="IPR019734">
    <property type="entry name" value="TPR_rpt"/>
</dbReference>
<dbReference type="Gene3D" id="1.25.40.10">
    <property type="entry name" value="Tetratricopeptide repeat domain"/>
    <property type="match status" value="1"/>
</dbReference>
<gene>
    <name evidence="3" type="ORF">E4K67_03050</name>
</gene>
<name>A0A4Z0R9Y6_9FIRM</name>
<keyword evidence="3" id="KW-0808">Transferase</keyword>
<dbReference type="CDD" id="cd02440">
    <property type="entry name" value="AdoMet_MTases"/>
    <property type="match status" value="1"/>
</dbReference>
<dbReference type="AlphaFoldDB" id="A0A4Z0R9Y6"/>
<dbReference type="GO" id="GO:0016757">
    <property type="term" value="F:glycosyltransferase activity"/>
    <property type="evidence" value="ECO:0007669"/>
    <property type="project" value="InterPro"/>
</dbReference>
<dbReference type="GO" id="GO:0008757">
    <property type="term" value="F:S-adenosylmethionine-dependent methyltransferase activity"/>
    <property type="evidence" value="ECO:0007669"/>
    <property type="project" value="InterPro"/>
</dbReference>
<dbReference type="PANTHER" id="PTHR12526">
    <property type="entry name" value="GLYCOSYLTRANSFERASE"/>
    <property type="match status" value="1"/>
</dbReference>
<dbReference type="SUPFAM" id="SSF53756">
    <property type="entry name" value="UDP-Glycosyltransferase/glycogen phosphorylase"/>
    <property type="match status" value="1"/>
</dbReference>
<dbReference type="Pfam" id="PF08241">
    <property type="entry name" value="Methyltransf_11"/>
    <property type="match status" value="1"/>
</dbReference>